<dbReference type="SUPFAM" id="SSF52096">
    <property type="entry name" value="ClpP/crotonase"/>
    <property type="match status" value="1"/>
</dbReference>
<dbReference type="InterPro" id="IPR051683">
    <property type="entry name" value="Enoyl-CoA_Hydratase/Isomerase"/>
</dbReference>
<evidence type="ECO:0000313" key="3">
    <source>
        <dbReference type="EMBL" id="ODP36384.1"/>
    </source>
</evidence>
<dbReference type="OrthoDB" id="9802898at2"/>
<evidence type="ECO:0000313" key="4">
    <source>
        <dbReference type="Proteomes" id="UP000094487"/>
    </source>
</evidence>
<accession>A0A1E3LRP7</accession>
<dbReference type="CDD" id="cd06558">
    <property type="entry name" value="crotonase-like"/>
    <property type="match status" value="1"/>
</dbReference>
<dbReference type="GO" id="GO:0008300">
    <property type="term" value="P:isoprenoid catabolic process"/>
    <property type="evidence" value="ECO:0007669"/>
    <property type="project" value="TreeGrafter"/>
</dbReference>
<keyword evidence="3" id="KW-0456">Lyase</keyword>
<dbReference type="Proteomes" id="UP000094487">
    <property type="component" value="Unassembled WGS sequence"/>
</dbReference>
<dbReference type="PANTHER" id="PTHR42964:SF1">
    <property type="entry name" value="POLYKETIDE BIOSYNTHESIS ENOYL-COA HYDRATASE PKSH-RELATED"/>
    <property type="match status" value="1"/>
</dbReference>
<dbReference type="Gene3D" id="3.90.226.10">
    <property type="entry name" value="2-enoyl-CoA Hydratase, Chain A, domain 1"/>
    <property type="match status" value="1"/>
</dbReference>
<keyword evidence="4" id="KW-1185">Reference proteome</keyword>
<comment type="caution">
    <text evidence="3">The sequence shown here is derived from an EMBL/GenBank/DDBJ whole genome shotgun (WGS) entry which is preliminary data.</text>
</comment>
<dbReference type="Pfam" id="PF00378">
    <property type="entry name" value="ECH_1"/>
    <property type="match status" value="1"/>
</dbReference>
<dbReference type="PROSITE" id="PS00166">
    <property type="entry name" value="ENOYL_COA_HYDRATASE"/>
    <property type="match status" value="1"/>
</dbReference>
<reference evidence="3 4" key="1">
    <citation type="submission" date="2016-08" db="EMBL/GenBank/DDBJ databases">
        <title>Draft genome of the agarase producing Sphingomonas sp. MCT13.</title>
        <authorList>
            <person name="D'Andrea M.M."/>
            <person name="Rossolini G.M."/>
            <person name="Thaller M.C."/>
        </authorList>
    </citation>
    <scope>NUCLEOTIDE SEQUENCE [LARGE SCALE GENOMIC DNA]</scope>
    <source>
        <strain evidence="3 4">MCT13</strain>
    </source>
</reference>
<dbReference type="InterPro" id="IPR018376">
    <property type="entry name" value="Enoyl-CoA_hyd/isom_CS"/>
</dbReference>
<comment type="similarity">
    <text evidence="1 2">Belongs to the enoyl-CoA hydratase/isomerase family.</text>
</comment>
<dbReference type="InterPro" id="IPR001753">
    <property type="entry name" value="Enoyl-CoA_hydra/iso"/>
</dbReference>
<evidence type="ECO:0000256" key="1">
    <source>
        <dbReference type="ARBA" id="ARBA00005254"/>
    </source>
</evidence>
<protein>
    <submittedName>
        <fullName evidence="3">p-hydroxycinnamoyl CoA hydratase/lyase</fullName>
    </submittedName>
</protein>
<dbReference type="EMBL" id="MDDS01000075">
    <property type="protein sequence ID" value="ODP36384.1"/>
    <property type="molecule type" value="Genomic_DNA"/>
</dbReference>
<gene>
    <name evidence="3" type="ORF">BFL28_06330</name>
</gene>
<proteinExistence type="inferred from homology"/>
<name>A0A1E3LRP7_9SPHN</name>
<evidence type="ECO:0000256" key="2">
    <source>
        <dbReference type="RuleBase" id="RU003707"/>
    </source>
</evidence>
<dbReference type="STRING" id="1888892.BFL28_06330"/>
<dbReference type="PANTHER" id="PTHR42964">
    <property type="entry name" value="ENOYL-COA HYDRATASE"/>
    <property type="match status" value="1"/>
</dbReference>
<sequence>MEQTMEATQSKPVPGGNNVLVEFEDGIAWVHLNRPEKRNAMSIELAREMNQVLDALELDDRCGVIVLTGKGEAFSAGMDLQGFFRASDAVSDVERHRAYRETRAWQWRTLMYYAKPTIAMVNGWCFGGAFTPLICCDLAVTDEAATFGLSEINWGIIPGGVVSKAISTLMGDREALYYVMTGEKFDGKRAKELGLVNEAVPADRLKDRTRELAKILLEKNPTTLRQARMAYKYAREMNWELAAEYLTAKGDQTTFVDKEKGREKGMVQFLDEKTYKPGHGTYKRGSE</sequence>
<dbReference type="RefSeq" id="WP_069321952.1">
    <property type="nucleotide sequence ID" value="NZ_MDDS01000075.1"/>
</dbReference>
<dbReference type="AlphaFoldDB" id="A0A1E3LRP7"/>
<organism evidence="3 4">
    <name type="scientific">Sphingomonas turrisvirgatae</name>
    <dbReference type="NCBI Taxonomy" id="1888892"/>
    <lineage>
        <taxon>Bacteria</taxon>
        <taxon>Pseudomonadati</taxon>
        <taxon>Pseudomonadota</taxon>
        <taxon>Alphaproteobacteria</taxon>
        <taxon>Sphingomonadales</taxon>
        <taxon>Sphingomonadaceae</taxon>
        <taxon>Sphingomonas</taxon>
    </lineage>
</organism>
<dbReference type="GO" id="GO:0016829">
    <property type="term" value="F:lyase activity"/>
    <property type="evidence" value="ECO:0007669"/>
    <property type="project" value="UniProtKB-KW"/>
</dbReference>
<dbReference type="Gene3D" id="6.10.250.2850">
    <property type="match status" value="1"/>
</dbReference>
<dbReference type="NCBIfam" id="NF006588">
    <property type="entry name" value="PRK09120.1"/>
    <property type="match status" value="1"/>
</dbReference>
<dbReference type="InterPro" id="IPR029045">
    <property type="entry name" value="ClpP/crotonase-like_dom_sf"/>
</dbReference>